<comment type="function">
    <text evidence="6">Specifically methylates the guanine in position 2445 (m2G2445) and the guanine in position 2069 (m7G2069) of 23S rRNA.</text>
</comment>
<dbReference type="RefSeq" id="WP_074669453.1">
    <property type="nucleotide sequence ID" value="NZ_FNGU01000001.1"/>
</dbReference>
<dbReference type="Gene3D" id="3.30.2130.30">
    <property type="match status" value="1"/>
</dbReference>
<comment type="similarity">
    <text evidence="6">Belongs to the methyltransferase superfamily. RlmKL family.</text>
</comment>
<dbReference type="CDD" id="cd11715">
    <property type="entry name" value="THUMP_AdoMetMT"/>
    <property type="match status" value="1"/>
</dbReference>
<dbReference type="Gene3D" id="3.30.750.80">
    <property type="entry name" value="RNA methyltransferase domain (HRMD) like"/>
    <property type="match status" value="1"/>
</dbReference>
<reference evidence="9 10" key="1">
    <citation type="submission" date="2016-10" db="EMBL/GenBank/DDBJ databases">
        <authorList>
            <person name="de Groot N.N."/>
        </authorList>
    </citation>
    <scope>NUCLEOTIDE SEQUENCE [LARGE SCALE GENOMIC DNA]</scope>
    <source>
        <strain evidence="9 10">DSM 17813</strain>
    </source>
</reference>
<name>A0A1G9J3V2_9BACT</name>
<dbReference type="Pfam" id="PF10672">
    <property type="entry name" value="Methyltrans_SAM"/>
    <property type="match status" value="1"/>
</dbReference>
<dbReference type="InterPro" id="IPR019614">
    <property type="entry name" value="SAM-dep_methyl-trfase"/>
</dbReference>
<evidence type="ECO:0000256" key="7">
    <source>
        <dbReference type="PROSITE-ProRule" id="PRU00529"/>
    </source>
</evidence>
<dbReference type="NCBIfam" id="NF008748">
    <property type="entry name" value="PRK11783.1"/>
    <property type="match status" value="1"/>
</dbReference>
<keyword evidence="4 6" id="KW-0808">Transferase</keyword>
<organism evidence="9 10">
    <name type="scientific">Geoalkalibacter ferrihydriticus</name>
    <dbReference type="NCBI Taxonomy" id="392333"/>
    <lineage>
        <taxon>Bacteria</taxon>
        <taxon>Pseudomonadati</taxon>
        <taxon>Thermodesulfobacteriota</taxon>
        <taxon>Desulfuromonadia</taxon>
        <taxon>Desulfuromonadales</taxon>
        <taxon>Geoalkalibacteraceae</taxon>
        <taxon>Geoalkalibacter</taxon>
    </lineage>
</organism>
<dbReference type="SMART" id="SM00981">
    <property type="entry name" value="THUMP"/>
    <property type="match status" value="1"/>
</dbReference>
<dbReference type="OrthoDB" id="9809404at2"/>
<dbReference type="InterPro" id="IPR017244">
    <property type="entry name" value="23SrRNA_methyltr_KL"/>
</dbReference>
<evidence type="ECO:0000259" key="8">
    <source>
        <dbReference type="PROSITE" id="PS51165"/>
    </source>
</evidence>
<dbReference type="PROSITE" id="PS01261">
    <property type="entry name" value="UPF0020"/>
    <property type="match status" value="1"/>
</dbReference>
<dbReference type="EC" id="2.1.1.264" evidence="6"/>
<gene>
    <name evidence="6" type="primary">rlmL</name>
    <name evidence="9" type="ORF">SAMN05660860_00322</name>
</gene>
<dbReference type="Pfam" id="PF02926">
    <property type="entry name" value="THUMP"/>
    <property type="match status" value="1"/>
</dbReference>
<dbReference type="InterPro" id="IPR054170">
    <property type="entry name" value="RlmL_1st"/>
</dbReference>
<dbReference type="GO" id="GO:0005737">
    <property type="term" value="C:cytoplasm"/>
    <property type="evidence" value="ECO:0007669"/>
    <property type="project" value="UniProtKB-SubCell"/>
</dbReference>
<evidence type="ECO:0000313" key="9">
    <source>
        <dbReference type="EMBL" id="SDL31985.1"/>
    </source>
</evidence>
<dbReference type="EC" id="2.1.1.173" evidence="6"/>
<dbReference type="InterPro" id="IPR029063">
    <property type="entry name" value="SAM-dependent_MTases_sf"/>
</dbReference>
<feature type="domain" description="THUMP" evidence="8">
    <location>
        <begin position="45"/>
        <end position="156"/>
    </location>
</feature>
<keyword evidence="3 6" id="KW-0489">Methyltransferase</keyword>
<keyword evidence="7" id="KW-0694">RNA-binding</keyword>
<dbReference type="PANTHER" id="PTHR47313:SF1">
    <property type="entry name" value="RIBOSOMAL RNA LARGE SUBUNIT METHYLTRANSFERASE K_L"/>
    <property type="match status" value="1"/>
</dbReference>
<dbReference type="PANTHER" id="PTHR47313">
    <property type="entry name" value="RIBOSOMAL RNA LARGE SUBUNIT METHYLTRANSFERASE K/L"/>
    <property type="match status" value="1"/>
</dbReference>
<dbReference type="Proteomes" id="UP000182146">
    <property type="component" value="Unassembled WGS sequence"/>
</dbReference>
<evidence type="ECO:0000256" key="1">
    <source>
        <dbReference type="ARBA" id="ARBA00022490"/>
    </source>
</evidence>
<evidence type="ECO:0000256" key="4">
    <source>
        <dbReference type="ARBA" id="ARBA00022679"/>
    </source>
</evidence>
<keyword evidence="5 6" id="KW-0949">S-adenosyl-L-methionine</keyword>
<dbReference type="InterPro" id="IPR053943">
    <property type="entry name" value="RlmKL-like_Mtase_CS"/>
</dbReference>
<keyword evidence="1 6" id="KW-0963">Cytoplasm</keyword>
<evidence type="ECO:0000313" key="10">
    <source>
        <dbReference type="Proteomes" id="UP000182146"/>
    </source>
</evidence>
<dbReference type="InterPro" id="IPR000241">
    <property type="entry name" value="RlmKL-like_Mtase"/>
</dbReference>
<dbReference type="HAMAP" id="MF_01858">
    <property type="entry name" value="23SrRNA_methyltr_KL"/>
    <property type="match status" value="1"/>
</dbReference>
<evidence type="ECO:0000256" key="6">
    <source>
        <dbReference type="HAMAP-Rule" id="MF_01858"/>
    </source>
</evidence>
<dbReference type="InterPro" id="IPR002052">
    <property type="entry name" value="DNA_methylase_N6_adenine_CS"/>
</dbReference>
<accession>A0A1G9J3V2</accession>
<dbReference type="PIRSF" id="PIRSF037618">
    <property type="entry name" value="RNA_Mtase_bacteria_prd"/>
    <property type="match status" value="1"/>
</dbReference>
<comment type="subcellular location">
    <subcellularLocation>
        <location evidence="6">Cytoplasm</location>
    </subcellularLocation>
</comment>
<dbReference type="AlphaFoldDB" id="A0A1G9J3V2"/>
<dbReference type="CDD" id="cd02440">
    <property type="entry name" value="AdoMet_MTases"/>
    <property type="match status" value="1"/>
</dbReference>
<dbReference type="PROSITE" id="PS00092">
    <property type="entry name" value="N6_MTASE"/>
    <property type="match status" value="1"/>
</dbReference>
<dbReference type="GO" id="GO:0070043">
    <property type="term" value="F:rRNA (guanine-N7-)-methyltransferase activity"/>
    <property type="evidence" value="ECO:0007669"/>
    <property type="project" value="UniProtKB-UniRule"/>
</dbReference>
<proteinExistence type="inferred from homology"/>
<dbReference type="InterPro" id="IPR004114">
    <property type="entry name" value="THUMP_dom"/>
</dbReference>
<evidence type="ECO:0000256" key="2">
    <source>
        <dbReference type="ARBA" id="ARBA00022552"/>
    </source>
</evidence>
<dbReference type="PROSITE" id="PS51165">
    <property type="entry name" value="THUMP"/>
    <property type="match status" value="1"/>
</dbReference>
<dbReference type="STRING" id="392333.SAMN05660860_00322"/>
<keyword evidence="2 6" id="KW-0698">rRNA processing</keyword>
<evidence type="ECO:0000256" key="3">
    <source>
        <dbReference type="ARBA" id="ARBA00022603"/>
    </source>
</evidence>
<dbReference type="Gene3D" id="3.40.50.150">
    <property type="entry name" value="Vaccinia Virus protein VP39"/>
    <property type="match status" value="2"/>
</dbReference>
<dbReference type="SUPFAM" id="SSF53335">
    <property type="entry name" value="S-adenosyl-L-methionine-dependent methyltransferases"/>
    <property type="match status" value="2"/>
</dbReference>
<evidence type="ECO:0000256" key="5">
    <source>
        <dbReference type="ARBA" id="ARBA00022691"/>
    </source>
</evidence>
<protein>
    <recommendedName>
        <fullName evidence="6">Ribosomal RNA large subunit methyltransferase K/L</fullName>
    </recommendedName>
    <domain>
        <recommendedName>
            <fullName evidence="6">23S rRNA m2G2445 methyltransferase</fullName>
            <ecNumber evidence="6">2.1.1.173</ecNumber>
        </recommendedName>
        <alternativeName>
            <fullName evidence="6">rRNA (guanine-N(2)-)-methyltransferase RlmL</fullName>
        </alternativeName>
    </domain>
    <domain>
        <recommendedName>
            <fullName evidence="6">23S rRNA m7G2069 methyltransferase</fullName>
            <ecNumber evidence="6">2.1.1.264</ecNumber>
        </recommendedName>
        <alternativeName>
            <fullName evidence="6">rRNA (guanine-N(7)-)-methyltransferase RlmK</fullName>
        </alternativeName>
    </domain>
</protein>
<comment type="catalytic activity">
    <reaction evidence="6">
        <text>guanosine(2445) in 23S rRNA + S-adenosyl-L-methionine = N(2)-methylguanosine(2445) in 23S rRNA + S-adenosyl-L-homocysteine + H(+)</text>
        <dbReference type="Rhea" id="RHEA:42740"/>
        <dbReference type="Rhea" id="RHEA-COMP:10215"/>
        <dbReference type="Rhea" id="RHEA-COMP:10216"/>
        <dbReference type="ChEBI" id="CHEBI:15378"/>
        <dbReference type="ChEBI" id="CHEBI:57856"/>
        <dbReference type="ChEBI" id="CHEBI:59789"/>
        <dbReference type="ChEBI" id="CHEBI:74269"/>
        <dbReference type="ChEBI" id="CHEBI:74481"/>
        <dbReference type="EC" id="2.1.1.173"/>
    </reaction>
</comment>
<dbReference type="Pfam" id="PF22020">
    <property type="entry name" value="RlmL_1st"/>
    <property type="match status" value="1"/>
</dbReference>
<dbReference type="GO" id="GO:0052915">
    <property type="term" value="F:23S rRNA (guanine(2445)-N(2))-methyltransferase activity"/>
    <property type="evidence" value="ECO:0007669"/>
    <property type="project" value="UniProtKB-UniRule"/>
</dbReference>
<dbReference type="Pfam" id="PF01170">
    <property type="entry name" value="UPF0020"/>
    <property type="match status" value="1"/>
</dbReference>
<dbReference type="EMBL" id="FNGU01000001">
    <property type="protein sequence ID" value="SDL31985.1"/>
    <property type="molecule type" value="Genomic_DNA"/>
</dbReference>
<dbReference type="GO" id="GO:0003723">
    <property type="term" value="F:RNA binding"/>
    <property type="evidence" value="ECO:0007669"/>
    <property type="project" value="UniProtKB-UniRule"/>
</dbReference>
<comment type="catalytic activity">
    <reaction evidence="6">
        <text>guanosine(2069) in 23S rRNA + S-adenosyl-L-methionine = N(2)-methylguanosine(2069) in 23S rRNA + S-adenosyl-L-homocysteine + H(+)</text>
        <dbReference type="Rhea" id="RHEA:43772"/>
        <dbReference type="Rhea" id="RHEA-COMP:10688"/>
        <dbReference type="Rhea" id="RHEA-COMP:10689"/>
        <dbReference type="ChEBI" id="CHEBI:15378"/>
        <dbReference type="ChEBI" id="CHEBI:57856"/>
        <dbReference type="ChEBI" id="CHEBI:59789"/>
        <dbReference type="ChEBI" id="CHEBI:74269"/>
        <dbReference type="ChEBI" id="CHEBI:74481"/>
        <dbReference type="EC" id="2.1.1.264"/>
    </reaction>
</comment>
<sequence>MTDLEFFVTAPHGTEDLLMAEIDALGAKRISSIRSGAAFFGSLATAYRICLWSRVASRVFLPLVRFQATSADQLYAGARDFAWENHMSPSDTFAVDCSLHRSQISHSRFAALRVKDGVADRFRDRCGQRPSVEVNLPGIRIFALVDGEAVTLCLDLSGEGLYRRGYRTQGGQAPLKENLAAAILLRAGWPAAAREGQALLDPLCGSGTLLIEGALMAADVAPGIFREHFGFLNWAGHDAAAWGNLLDEASQRRSAGQAGLPLILGCDRDPSVVAAAVANAAGAGLAGKLRVEQAEFANWLPAVRGECGERGLILTNPPYGERLDDATRLAAVYASLGDCCRRYYGNWRLSVLSGNPELAGHLGLRATRTHSLRNGPIRAKLLHYQLHPGAPVAQKHETQDHAASAPVQSPRDAAAEMFANRLRKNFKAAQRWAEREGIRCYRVYDADLPEYAVAIDLYQGRVHVQEYQAPATVDSGKARRRLQDVLRVVPEALGVAADQVFLKQRRRQRGADQYGRTAQSGHFFEVEEGPCRFLVNLSDYLDTGLFLDHRPIRRRILEMAKGRRFLNLFGYTGTATVFAARGGALATVTVDASRTYLDWAQKNLRINGFGAGPHRLERCDVLAWLGSAKESFDLIFLDPPTFSNSKDREATFDVQRDHVTLIRQALRRLAPGGVLIFSTNLRRFRLDKEALADLELEDVTESTIPWDFRRRPGIHKCWLLKMSGPSETSIRLGTAGQRKRPEKPQRS</sequence>